<name>A0AA46SC30_9NOCA</name>
<accession>A0AA46SC30</accession>
<protein>
    <submittedName>
        <fullName evidence="1">Uncharacterized protein</fullName>
    </submittedName>
</protein>
<dbReference type="Proteomes" id="UP001163947">
    <property type="component" value="Chromosome"/>
</dbReference>
<dbReference type="RefSeq" id="WP_263507432.1">
    <property type="nucleotide sequence ID" value="NZ_CP106982.1"/>
</dbReference>
<evidence type="ECO:0000313" key="1">
    <source>
        <dbReference type="EMBL" id="UYF92631.1"/>
    </source>
</evidence>
<gene>
    <name evidence="1" type="ORF">OCS65_19420</name>
</gene>
<organism evidence="1 2">
    <name type="scientific">Rhodococcus aetherivorans</name>
    <dbReference type="NCBI Taxonomy" id="191292"/>
    <lineage>
        <taxon>Bacteria</taxon>
        <taxon>Bacillati</taxon>
        <taxon>Actinomycetota</taxon>
        <taxon>Actinomycetes</taxon>
        <taxon>Mycobacteriales</taxon>
        <taxon>Nocardiaceae</taxon>
        <taxon>Rhodococcus</taxon>
    </lineage>
</organism>
<reference evidence="1" key="1">
    <citation type="submission" date="2022-09" db="EMBL/GenBank/DDBJ databases">
        <title>The genome sequence of Rhodococcus aetherivorans N1.</title>
        <authorList>
            <person name="Jiang W."/>
        </authorList>
    </citation>
    <scope>NUCLEOTIDE SEQUENCE</scope>
    <source>
        <strain evidence="1">N1</strain>
    </source>
</reference>
<dbReference type="AlphaFoldDB" id="A0AA46SC30"/>
<dbReference type="EMBL" id="CP106982">
    <property type="protein sequence ID" value="UYF92631.1"/>
    <property type="molecule type" value="Genomic_DNA"/>
</dbReference>
<evidence type="ECO:0000313" key="2">
    <source>
        <dbReference type="Proteomes" id="UP001163947"/>
    </source>
</evidence>
<dbReference type="GeneID" id="83622636"/>
<sequence>MISAPILEGPAWCAPGLDTKGSRFPLRVEAPVMNLVDALVPGVSTMTSNSRYYSLYWALADYAHDQDFDTLTCRTVLRRAEVALALASLVDTGTGGLDGPGDMHGADTVRTRLLTRSAECLADVGEGSYSPRVWGFWSQYKGPVVTLGIASTDREALRRGPRATPDSVKAMFRPFLDLVADRPVTVDDAADLIDLTRVLPDSADVAPLRAVMTATESGGTQTVWTANDRTRRSTFRILARAVQLQPSGKGWTDRFFNAVAYGSALDGDPVLAMEGKRAQTWRGLLLRHHSVGAWRRLWSALVDQVVAAGVPVARQDLHEWIRGSTTDDTVEMFLRGCPDPFDAHGHPAPAEVRLRELREPIEADLGVLLLGSLRDDQLTGVTQQAFRGHAGRGRYLDPRWVAHQRREHLHRPLSDFACTLVDDMLAQSHRVALLKMHIDGNGRMKLPTKLHERNGRYFADNREGSGNVGLRLEQLGGLGTQLGLFDTAGERVVTTERAATLLELPR</sequence>
<proteinExistence type="predicted"/>